<dbReference type="Proteomes" id="UP001168505">
    <property type="component" value="Unassembled WGS sequence"/>
</dbReference>
<evidence type="ECO:0000259" key="5">
    <source>
        <dbReference type="Pfam" id="PF01979"/>
    </source>
</evidence>
<dbReference type="InterPro" id="IPR006680">
    <property type="entry name" value="Amidohydro-rel"/>
</dbReference>
<keyword evidence="2" id="KW-0479">Metal-binding</keyword>
<dbReference type="Gene3D" id="3.20.20.140">
    <property type="entry name" value="Metal-dependent hydrolases"/>
    <property type="match status" value="1"/>
</dbReference>
<reference evidence="6" key="1">
    <citation type="submission" date="2023-06" db="EMBL/GenBank/DDBJ databases">
        <authorList>
            <person name="Zeman M."/>
            <person name="Kubasova T."/>
            <person name="Jahodarova E."/>
            <person name="Nykrynova M."/>
            <person name="Rychlik I."/>
        </authorList>
    </citation>
    <scope>NUCLEOTIDE SEQUENCE</scope>
    <source>
        <strain evidence="6">15_COKtk</strain>
    </source>
</reference>
<feature type="domain" description="Amidohydrolase-related" evidence="5">
    <location>
        <begin position="75"/>
        <end position="462"/>
    </location>
</feature>
<dbReference type="InterPro" id="IPR051607">
    <property type="entry name" value="Metallo-dep_hydrolases"/>
</dbReference>
<comment type="caution">
    <text evidence="6">The sequence shown here is derived from an EMBL/GenBank/DDBJ whole genome shotgun (WGS) entry which is preliminary data.</text>
</comment>
<dbReference type="GO" id="GO:0046098">
    <property type="term" value="P:guanine metabolic process"/>
    <property type="evidence" value="ECO:0007669"/>
    <property type="project" value="TreeGrafter"/>
</dbReference>
<name>A0AAW7JZF1_9ACTN</name>
<dbReference type="Pfam" id="PF01979">
    <property type="entry name" value="Amidohydro_1"/>
    <property type="match status" value="1"/>
</dbReference>
<dbReference type="EMBL" id="JAUEIR010000008">
    <property type="protein sequence ID" value="MDN0069875.1"/>
    <property type="molecule type" value="Genomic_DNA"/>
</dbReference>
<evidence type="ECO:0000256" key="1">
    <source>
        <dbReference type="ARBA" id="ARBA00001947"/>
    </source>
</evidence>
<dbReference type="SUPFAM" id="SSF51338">
    <property type="entry name" value="Composite domain of metallo-dependent hydrolases"/>
    <property type="match status" value="1"/>
</dbReference>
<sequence length="468" mass="50385">MSNLNAVLGSFFHTPAYGGFELLERALIELDGRGFIERVTLPSDEGYDAHVIAAREAGAREPGTFMELGSDECGLPGFVDLHVHAPQWPQAGVALDEPLDVWLDQRTFPLEARFADPAFAHAVGLDLARTLLSRGTTTCLYFGSAHLEGSFELARACTEAGQRAVVGKVVMDDPEANHDFYRDASPASALADTEEFLGRVEHLDADCRRTVERFPGVFAAVTPRFIPSCTDEALAGLGQIVAAHDAYVQSHCNEGEWEHGVAVARYGKTDAEALADFGLLRPKAVMAHCTFMNESDTALFAQTGTTVAHCPISNAYFADSACPVRRIHEAGVKIGLATDISGGFSPSLYENIRMAVMASRMLESGVDALVPCSSRGAGRLSRISVAEALYLATKGGAEALELPVGSFEVGRAFDVQILDTRHPYADLTGFGIFDAPADRLARILYLATPDSIRKVFVQGRCVIDRDAL</sequence>
<evidence type="ECO:0000313" key="6">
    <source>
        <dbReference type="EMBL" id="MDN0069875.1"/>
    </source>
</evidence>
<dbReference type="SUPFAM" id="SSF51556">
    <property type="entry name" value="Metallo-dependent hydrolases"/>
    <property type="match status" value="1"/>
</dbReference>
<dbReference type="RefSeq" id="WP_289827473.1">
    <property type="nucleotide sequence ID" value="NZ_JAUEIR010000008.1"/>
</dbReference>
<accession>A0AAW7JZF1</accession>
<keyword evidence="3" id="KW-0378">Hydrolase</keyword>
<dbReference type="GO" id="GO:0008270">
    <property type="term" value="F:zinc ion binding"/>
    <property type="evidence" value="ECO:0007669"/>
    <property type="project" value="TreeGrafter"/>
</dbReference>
<proteinExistence type="predicted"/>
<dbReference type="Gene3D" id="2.30.40.10">
    <property type="entry name" value="Urease, subunit C, domain 1"/>
    <property type="match status" value="1"/>
</dbReference>
<evidence type="ECO:0000313" key="7">
    <source>
        <dbReference type="Proteomes" id="UP001168505"/>
    </source>
</evidence>
<protein>
    <submittedName>
        <fullName evidence="6">Amidohydrolase family protein</fullName>
    </submittedName>
</protein>
<dbReference type="GO" id="GO:0005829">
    <property type="term" value="C:cytosol"/>
    <property type="evidence" value="ECO:0007669"/>
    <property type="project" value="TreeGrafter"/>
</dbReference>
<comment type="cofactor">
    <cofactor evidence="1">
        <name>Zn(2+)</name>
        <dbReference type="ChEBI" id="CHEBI:29105"/>
    </cofactor>
</comment>
<evidence type="ECO:0000256" key="3">
    <source>
        <dbReference type="ARBA" id="ARBA00022801"/>
    </source>
</evidence>
<dbReference type="InterPro" id="IPR011059">
    <property type="entry name" value="Metal-dep_hydrolase_composite"/>
</dbReference>
<dbReference type="InterPro" id="IPR032466">
    <property type="entry name" value="Metal_Hydrolase"/>
</dbReference>
<dbReference type="AlphaFoldDB" id="A0AAW7JZF1"/>
<evidence type="ECO:0000256" key="2">
    <source>
        <dbReference type="ARBA" id="ARBA00022723"/>
    </source>
</evidence>
<keyword evidence="4" id="KW-0862">Zinc</keyword>
<reference evidence="6" key="2">
    <citation type="submission" date="2023-08" db="EMBL/GenBank/DDBJ databases">
        <title>Identification and characterization of horizontal gene transfer across gut microbiota members of farm animals based on homology search.</title>
        <authorList>
            <person name="Schwarzerova J."/>
            <person name="Nykrynova M."/>
            <person name="Jureckova K."/>
            <person name="Cejkova D."/>
            <person name="Rychlik I."/>
        </authorList>
    </citation>
    <scope>NUCLEOTIDE SEQUENCE</scope>
    <source>
        <strain evidence="6">15_COKtk</strain>
    </source>
</reference>
<dbReference type="PANTHER" id="PTHR11271">
    <property type="entry name" value="GUANINE DEAMINASE"/>
    <property type="match status" value="1"/>
</dbReference>
<gene>
    <name evidence="6" type="ORF">QVN40_09220</name>
</gene>
<dbReference type="PANTHER" id="PTHR11271:SF6">
    <property type="entry name" value="GUANINE DEAMINASE"/>
    <property type="match status" value="1"/>
</dbReference>
<evidence type="ECO:0000256" key="4">
    <source>
        <dbReference type="ARBA" id="ARBA00022833"/>
    </source>
</evidence>
<dbReference type="GO" id="GO:0008892">
    <property type="term" value="F:guanine deaminase activity"/>
    <property type="evidence" value="ECO:0007669"/>
    <property type="project" value="TreeGrafter"/>
</dbReference>
<organism evidence="6 7">
    <name type="scientific">Collinsella ihumii</name>
    <dbReference type="NCBI Taxonomy" id="1720204"/>
    <lineage>
        <taxon>Bacteria</taxon>
        <taxon>Bacillati</taxon>
        <taxon>Actinomycetota</taxon>
        <taxon>Coriobacteriia</taxon>
        <taxon>Coriobacteriales</taxon>
        <taxon>Coriobacteriaceae</taxon>
        <taxon>Collinsella</taxon>
    </lineage>
</organism>